<organism evidence="2 3">
    <name type="scientific">Lates calcarifer</name>
    <name type="common">Barramundi</name>
    <name type="synonym">Holocentrus calcarifer</name>
    <dbReference type="NCBI Taxonomy" id="8187"/>
    <lineage>
        <taxon>Eukaryota</taxon>
        <taxon>Metazoa</taxon>
        <taxon>Chordata</taxon>
        <taxon>Craniata</taxon>
        <taxon>Vertebrata</taxon>
        <taxon>Euteleostomi</taxon>
        <taxon>Actinopterygii</taxon>
        <taxon>Neopterygii</taxon>
        <taxon>Teleostei</taxon>
        <taxon>Neoteleostei</taxon>
        <taxon>Acanthomorphata</taxon>
        <taxon>Carangaria</taxon>
        <taxon>Carangaria incertae sedis</taxon>
        <taxon>Centropomidae</taxon>
        <taxon>Lates</taxon>
    </lineage>
</organism>
<reference evidence="2" key="3">
    <citation type="submission" date="2025-09" db="UniProtKB">
        <authorList>
            <consortium name="Ensembl"/>
        </authorList>
    </citation>
    <scope>IDENTIFICATION</scope>
</reference>
<dbReference type="InterPro" id="IPR001304">
    <property type="entry name" value="C-type_lectin-like"/>
</dbReference>
<dbReference type="AlphaFoldDB" id="A0A4W6FVG2"/>
<protein>
    <recommendedName>
        <fullName evidence="1">C-type lectin domain-containing protein</fullName>
    </recommendedName>
</protein>
<dbReference type="SUPFAM" id="SSF56436">
    <property type="entry name" value="C-type lectin-like"/>
    <property type="match status" value="1"/>
</dbReference>
<dbReference type="InParanoid" id="A0A4W6FVG2"/>
<name>A0A4W6FVG2_LATCA</name>
<keyword evidence="3" id="KW-1185">Reference proteome</keyword>
<dbReference type="InterPro" id="IPR050111">
    <property type="entry name" value="C-type_lectin/snaclec_domain"/>
</dbReference>
<dbReference type="GeneTree" id="ENSGT01010000223046"/>
<evidence type="ECO:0000259" key="1">
    <source>
        <dbReference type="PROSITE" id="PS50041"/>
    </source>
</evidence>
<evidence type="ECO:0000313" key="2">
    <source>
        <dbReference type="Ensembl" id="ENSLCAP00010054615.1"/>
    </source>
</evidence>
<reference evidence="3" key="1">
    <citation type="submission" date="2015-09" db="EMBL/GenBank/DDBJ databases">
        <authorList>
            <person name="Sai Rama Sridatta P."/>
        </authorList>
    </citation>
    <scope>NUCLEOTIDE SEQUENCE [LARGE SCALE GENOMIC DNA]</scope>
</reference>
<dbReference type="InterPro" id="IPR016187">
    <property type="entry name" value="CTDL_fold"/>
</dbReference>
<proteinExistence type="predicted"/>
<feature type="domain" description="C-type lectin" evidence="1">
    <location>
        <begin position="25"/>
        <end position="100"/>
    </location>
</feature>
<sequence>LSAIKANLSEHLQIKTTCPTGWTNFSCSCYLLSDESGSWDQGRENCRARGADLVVIDSPKEQVQYVCVYAHVILFANSWHTLFCQEGTWKWVDKTPLNLT</sequence>
<dbReference type="Proteomes" id="UP000314980">
    <property type="component" value="Unassembled WGS sequence"/>
</dbReference>
<dbReference type="InterPro" id="IPR016186">
    <property type="entry name" value="C-type_lectin-like/link_sf"/>
</dbReference>
<reference evidence="2" key="2">
    <citation type="submission" date="2025-08" db="UniProtKB">
        <authorList>
            <consortium name="Ensembl"/>
        </authorList>
    </citation>
    <scope>IDENTIFICATION</scope>
</reference>
<evidence type="ECO:0000313" key="3">
    <source>
        <dbReference type="Proteomes" id="UP000314980"/>
    </source>
</evidence>
<dbReference type="PROSITE" id="PS50041">
    <property type="entry name" value="C_TYPE_LECTIN_2"/>
    <property type="match status" value="1"/>
</dbReference>
<dbReference type="Ensembl" id="ENSLCAT00010056036.1">
    <property type="protein sequence ID" value="ENSLCAP00010054615.1"/>
    <property type="gene ID" value="ENSLCAG00010025461.1"/>
</dbReference>
<dbReference type="Gene3D" id="3.10.100.10">
    <property type="entry name" value="Mannose-Binding Protein A, subunit A"/>
    <property type="match status" value="1"/>
</dbReference>
<accession>A0A4W6FVG2</accession>
<dbReference type="PANTHER" id="PTHR22803">
    <property type="entry name" value="MANNOSE, PHOSPHOLIPASE, LECTIN RECEPTOR RELATED"/>
    <property type="match status" value="1"/>
</dbReference>